<keyword evidence="2 5" id="KW-0238">DNA-binding</keyword>
<dbReference type="RefSeq" id="XP_047739540.1">
    <property type="nucleotide sequence ID" value="XM_047883584.1"/>
</dbReference>
<keyword evidence="4 5" id="KW-0539">Nucleus</keyword>
<evidence type="ECO:0000313" key="8">
    <source>
        <dbReference type="Proteomes" id="UP000694843"/>
    </source>
</evidence>
<organism evidence="8 10">
    <name type="scientific">Hyalella azteca</name>
    <name type="common">Amphipod</name>
    <dbReference type="NCBI Taxonomy" id="294128"/>
    <lineage>
        <taxon>Eukaryota</taxon>
        <taxon>Metazoa</taxon>
        <taxon>Ecdysozoa</taxon>
        <taxon>Arthropoda</taxon>
        <taxon>Crustacea</taxon>
        <taxon>Multicrustacea</taxon>
        <taxon>Malacostraca</taxon>
        <taxon>Eumalacostraca</taxon>
        <taxon>Peracarida</taxon>
        <taxon>Amphipoda</taxon>
        <taxon>Senticaudata</taxon>
        <taxon>Talitrida</taxon>
        <taxon>Talitroidea</taxon>
        <taxon>Hyalellidae</taxon>
        <taxon>Hyalella</taxon>
    </lineage>
</organism>
<sequence>MEPKIMVNMHQAHSISNQKETRKELSTHYSKLNVTNQETYQPTFSTNSAVHMGISRLQVFQNISTVNMNDFYTEFPQKQDQDKHRIGNDSSVSQHIIENQMSNKNGLVNVSVCQNSSDLTNTLQNTEAVDVQRRQETQNEKQCISSVGMALHHKILEKLQEAKHKTPSSVFQDQISEFRRGADDVSTKTFPEDKLDNLRHPDKNVYGLQTSLPLGVKFKENTREVPSYHIKDIFSQCVGRAKPDDAQIDDYYPVRKKLKSDATYRDEQNILASENRNSQGWTQKVFEKWGQGNSNQVCKITSVRLENHQDHETTVMNPVPQRNHSKTIEKDNHVDQSKRGEKEDRRKRFRKWLTERASCWSRRNRNKPSSGSDPHSSGAGDSYRAGSVVENTNPINNGGLNSPVTEIRSASREEGVLPEAEDDDGESIEDVSGRPSRLRPRNYRQFLQRKEHRTRAYLKERSHVLGRWFVTHFTHPYPSKEQKDKLARQTNMSRNQVSEWFGNMRRRVRDTTRDLAIC</sequence>
<dbReference type="PANTHER" id="PTHR11850">
    <property type="entry name" value="HOMEOBOX PROTEIN TRANSCRIPTION FACTORS"/>
    <property type="match status" value="1"/>
</dbReference>
<dbReference type="Proteomes" id="UP000694843">
    <property type="component" value="Unplaced"/>
</dbReference>
<dbReference type="PROSITE" id="PS50071">
    <property type="entry name" value="HOMEOBOX_2"/>
    <property type="match status" value="1"/>
</dbReference>
<dbReference type="SUPFAM" id="SSF46689">
    <property type="entry name" value="Homeodomain-like"/>
    <property type="match status" value="1"/>
</dbReference>
<dbReference type="GO" id="GO:0000987">
    <property type="term" value="F:cis-regulatory region sequence-specific DNA binding"/>
    <property type="evidence" value="ECO:0007669"/>
    <property type="project" value="UniProtKB-ARBA"/>
</dbReference>
<dbReference type="RefSeq" id="XP_047739541.1">
    <property type="nucleotide sequence ID" value="XM_047883585.1"/>
</dbReference>
<evidence type="ECO:0000313" key="11">
    <source>
        <dbReference type="RefSeq" id="XP_047739541.1"/>
    </source>
</evidence>
<evidence type="ECO:0000313" key="9">
    <source>
        <dbReference type="RefSeq" id="XP_018011042.1"/>
    </source>
</evidence>
<dbReference type="GO" id="GO:0048646">
    <property type="term" value="P:anatomical structure formation involved in morphogenesis"/>
    <property type="evidence" value="ECO:0007669"/>
    <property type="project" value="UniProtKB-ARBA"/>
</dbReference>
<dbReference type="InterPro" id="IPR001356">
    <property type="entry name" value="HD"/>
</dbReference>
<protein>
    <submittedName>
        <fullName evidence="9 10">Homeobox protein 9 isoform X1</fullName>
    </submittedName>
</protein>
<evidence type="ECO:0000256" key="2">
    <source>
        <dbReference type="ARBA" id="ARBA00023125"/>
    </source>
</evidence>
<dbReference type="InterPro" id="IPR008422">
    <property type="entry name" value="KN_HD"/>
</dbReference>
<dbReference type="AlphaFoldDB" id="A0A8B7NBR3"/>
<evidence type="ECO:0000256" key="3">
    <source>
        <dbReference type="ARBA" id="ARBA00023155"/>
    </source>
</evidence>
<feature type="region of interest" description="Disordered" evidence="6">
    <location>
        <begin position="1"/>
        <end position="20"/>
    </location>
</feature>
<dbReference type="Gene3D" id="1.10.10.60">
    <property type="entry name" value="Homeodomain-like"/>
    <property type="match status" value="1"/>
</dbReference>
<dbReference type="CDD" id="cd00086">
    <property type="entry name" value="homeodomain"/>
    <property type="match status" value="1"/>
</dbReference>
<evidence type="ECO:0000256" key="5">
    <source>
        <dbReference type="PROSITE-ProRule" id="PRU00108"/>
    </source>
</evidence>
<dbReference type="RefSeq" id="XP_018011042.1">
    <property type="nucleotide sequence ID" value="XM_018155553.2"/>
</dbReference>
<feature type="region of interest" description="Disordered" evidence="6">
    <location>
        <begin position="310"/>
        <end position="347"/>
    </location>
</feature>
<dbReference type="KEGG" id="hazt:108668356"/>
<dbReference type="GO" id="GO:0001654">
    <property type="term" value="P:eye development"/>
    <property type="evidence" value="ECO:0007669"/>
    <property type="project" value="UniProtKB-ARBA"/>
</dbReference>
<gene>
    <name evidence="9 10 11" type="primary">LOC108668356</name>
</gene>
<name>A0A8B7NBR3_HYAAZ</name>
<dbReference type="OrthoDB" id="21495at2759"/>
<dbReference type="InterPro" id="IPR009057">
    <property type="entry name" value="Homeodomain-like_sf"/>
</dbReference>
<feature type="compositionally biased region" description="Basic and acidic residues" evidence="6">
    <location>
        <begin position="326"/>
        <end position="346"/>
    </location>
</feature>
<feature type="region of interest" description="Disordered" evidence="6">
    <location>
        <begin position="361"/>
        <end position="441"/>
    </location>
</feature>
<dbReference type="GeneID" id="108668356"/>
<dbReference type="SMART" id="SM00389">
    <property type="entry name" value="HOX"/>
    <property type="match status" value="1"/>
</dbReference>
<evidence type="ECO:0000256" key="6">
    <source>
        <dbReference type="SAM" id="MobiDB-lite"/>
    </source>
</evidence>
<dbReference type="InterPro" id="IPR050224">
    <property type="entry name" value="TALE_homeobox"/>
</dbReference>
<keyword evidence="8" id="KW-1185">Reference proteome</keyword>
<feature type="compositionally biased region" description="Acidic residues" evidence="6">
    <location>
        <begin position="419"/>
        <end position="429"/>
    </location>
</feature>
<feature type="compositionally biased region" description="Polar residues" evidence="6">
    <location>
        <begin position="389"/>
        <end position="404"/>
    </location>
</feature>
<evidence type="ECO:0000313" key="10">
    <source>
        <dbReference type="RefSeq" id="XP_047739540.1"/>
    </source>
</evidence>
<feature type="domain" description="Homeobox" evidence="7">
    <location>
        <begin position="448"/>
        <end position="511"/>
    </location>
</feature>
<feature type="DNA-binding region" description="Homeobox" evidence="5">
    <location>
        <begin position="450"/>
        <end position="512"/>
    </location>
</feature>
<proteinExistence type="predicted"/>
<keyword evidence="3 5" id="KW-0371">Homeobox</keyword>
<dbReference type="GO" id="GO:0006355">
    <property type="term" value="P:regulation of DNA-templated transcription"/>
    <property type="evidence" value="ECO:0007669"/>
    <property type="project" value="InterPro"/>
</dbReference>
<dbReference type="GO" id="GO:0005634">
    <property type="term" value="C:nucleus"/>
    <property type="evidence" value="ECO:0007669"/>
    <property type="project" value="UniProtKB-SubCell"/>
</dbReference>
<comment type="subcellular location">
    <subcellularLocation>
        <location evidence="1 5">Nucleus</location>
    </subcellularLocation>
</comment>
<accession>A0A8B7NBR3</accession>
<reference evidence="9 10" key="1">
    <citation type="submission" date="2025-04" db="UniProtKB">
        <authorList>
            <consortium name="RefSeq"/>
        </authorList>
    </citation>
    <scope>IDENTIFICATION</scope>
    <source>
        <tissue evidence="9 10">Whole organism</tissue>
    </source>
</reference>
<evidence type="ECO:0000256" key="4">
    <source>
        <dbReference type="ARBA" id="ARBA00023242"/>
    </source>
</evidence>
<evidence type="ECO:0000259" key="7">
    <source>
        <dbReference type="PROSITE" id="PS50071"/>
    </source>
</evidence>
<dbReference type="Pfam" id="PF05920">
    <property type="entry name" value="Homeobox_KN"/>
    <property type="match status" value="1"/>
</dbReference>
<evidence type="ECO:0000256" key="1">
    <source>
        <dbReference type="ARBA" id="ARBA00004123"/>
    </source>
</evidence>